<reference evidence="2 3" key="1">
    <citation type="submission" date="2018-02" db="EMBL/GenBank/DDBJ databases">
        <title>The genomes of Aspergillus section Nigri reveals drivers in fungal speciation.</title>
        <authorList>
            <consortium name="DOE Joint Genome Institute"/>
            <person name="Vesth T.C."/>
            <person name="Nybo J."/>
            <person name="Theobald S."/>
            <person name="Brandl J."/>
            <person name="Frisvad J.C."/>
            <person name="Nielsen K.F."/>
            <person name="Lyhne E.K."/>
            <person name="Kogle M.E."/>
            <person name="Kuo A."/>
            <person name="Riley R."/>
            <person name="Clum A."/>
            <person name="Nolan M."/>
            <person name="Lipzen A."/>
            <person name="Salamov A."/>
            <person name="Henrissat B."/>
            <person name="Wiebenga A."/>
            <person name="De vries R.P."/>
            <person name="Grigoriev I.V."/>
            <person name="Mortensen U.H."/>
            <person name="Andersen M.R."/>
            <person name="Baker S.E."/>
        </authorList>
    </citation>
    <scope>NUCLEOTIDE SEQUENCE [LARGE SCALE GENOMIC DNA]</scope>
    <source>
        <strain evidence="2 3">CBS 101889</strain>
    </source>
</reference>
<dbReference type="EMBL" id="KZ824269">
    <property type="protein sequence ID" value="RAL16323.1"/>
    <property type="molecule type" value="Genomic_DNA"/>
</dbReference>
<protein>
    <submittedName>
        <fullName evidence="2">Uncharacterized protein</fullName>
    </submittedName>
</protein>
<dbReference type="Gene3D" id="3.40.50.1820">
    <property type="entry name" value="alpha/beta hydrolase"/>
    <property type="match status" value="1"/>
</dbReference>
<accession>A0A395IB15</accession>
<organism evidence="2 3">
    <name type="scientific">Aspergillus homomorphus (strain CBS 101889)</name>
    <dbReference type="NCBI Taxonomy" id="1450537"/>
    <lineage>
        <taxon>Eukaryota</taxon>
        <taxon>Fungi</taxon>
        <taxon>Dikarya</taxon>
        <taxon>Ascomycota</taxon>
        <taxon>Pezizomycotina</taxon>
        <taxon>Eurotiomycetes</taxon>
        <taxon>Eurotiomycetidae</taxon>
        <taxon>Eurotiales</taxon>
        <taxon>Aspergillaceae</taxon>
        <taxon>Aspergillus</taxon>
        <taxon>Aspergillus subgen. Circumdati</taxon>
    </lineage>
</organism>
<evidence type="ECO:0000313" key="3">
    <source>
        <dbReference type="Proteomes" id="UP000248961"/>
    </source>
</evidence>
<dbReference type="GeneID" id="37198870"/>
<dbReference type="RefSeq" id="XP_025555477.1">
    <property type="nucleotide sequence ID" value="XM_025694581.1"/>
</dbReference>
<dbReference type="STRING" id="1450537.A0A395IB15"/>
<evidence type="ECO:0000256" key="1">
    <source>
        <dbReference type="SAM" id="MobiDB-lite"/>
    </source>
</evidence>
<dbReference type="SUPFAM" id="SSF53474">
    <property type="entry name" value="alpha/beta-Hydrolases"/>
    <property type="match status" value="1"/>
</dbReference>
<name>A0A395IB15_ASPHC</name>
<evidence type="ECO:0000313" key="2">
    <source>
        <dbReference type="EMBL" id="RAL16323.1"/>
    </source>
</evidence>
<keyword evidence="3" id="KW-1185">Reference proteome</keyword>
<sequence length="571" mass="63603">MRHLVYSLPGRPSIRSHTAISRWRPQSARSFCRSARLASVKFSNYTVDIPVGNNGHIKLEIIHPSSVPIRNGDVIIHLPPGPLFTQPEIAEKQASKPPKQQGKDEVFPWEIEDAPNTSLEHASSPSTFKTIVTINYRLGLSLSRPSSSASQDAPTSTGPETRDPVYYQFPTPIHDTLAGFDWIQQNLQPRRVGVTGTHIGGSLALMLALTEAQTIHAVAALEPVCNWADLDDHCMPDLSDIDDTGLSLPTEATTAAVKPGAKRTATTSNRNPPAASSDLVRLLEARKSFFTSPERYFDAFASPMLFLRPAGKSVPLLFPDYLTGPGYPIPVPRQKSEQELFEENVQKYFPGFADSSLPASIARPKPAELLLYLDKKAIADAKKAAREAAKLAAMKWTNQGTIIHRKKVLRWPSYGPDDDGDESADPEECPPEEGLPPEMIFPGTTLPEFTPPDVTLPWVRIYTRGDVVNRMKPEKPTRISIKDRREFLAHRMRKRADCILTHQAVEMVDTMRRACFWGREKAIREKRVSWVEVKESAWPDSAERYAGNWLLEVMNGPEKDLPVKKPDSPST</sequence>
<feature type="compositionally biased region" description="Acidic residues" evidence="1">
    <location>
        <begin position="416"/>
        <end position="431"/>
    </location>
</feature>
<feature type="region of interest" description="Disordered" evidence="1">
    <location>
        <begin position="143"/>
        <end position="165"/>
    </location>
</feature>
<feature type="region of interest" description="Disordered" evidence="1">
    <location>
        <begin position="413"/>
        <end position="433"/>
    </location>
</feature>
<proteinExistence type="predicted"/>
<feature type="region of interest" description="Disordered" evidence="1">
    <location>
        <begin position="254"/>
        <end position="275"/>
    </location>
</feature>
<dbReference type="InterPro" id="IPR029058">
    <property type="entry name" value="AB_hydrolase_fold"/>
</dbReference>
<dbReference type="AlphaFoldDB" id="A0A395IB15"/>
<dbReference type="OrthoDB" id="5396420at2759"/>
<gene>
    <name evidence="2" type="ORF">BO97DRAFT_402748</name>
</gene>
<dbReference type="VEuPathDB" id="FungiDB:BO97DRAFT_402748"/>
<dbReference type="Proteomes" id="UP000248961">
    <property type="component" value="Unassembled WGS sequence"/>
</dbReference>